<dbReference type="SUPFAM" id="SSF51735">
    <property type="entry name" value="NAD(P)-binding Rossmann-fold domains"/>
    <property type="match status" value="1"/>
</dbReference>
<comment type="caution">
    <text evidence="3">The sequence shown here is derived from an EMBL/GenBank/DDBJ whole genome shotgun (WGS) entry which is preliminary data.</text>
</comment>
<dbReference type="AlphaFoldDB" id="A0A833H3Q9"/>
<gene>
    <name evidence="3" type="ORF">F9K24_04410</name>
</gene>
<dbReference type="InterPro" id="IPR036291">
    <property type="entry name" value="NAD(P)-bd_dom_sf"/>
</dbReference>
<dbReference type="InterPro" id="IPR002347">
    <property type="entry name" value="SDR_fam"/>
</dbReference>
<dbReference type="Gene3D" id="3.40.50.720">
    <property type="entry name" value="NAD(P)-binding Rossmann-like Domain"/>
    <property type="match status" value="1"/>
</dbReference>
<dbReference type="PANTHER" id="PTHR43008">
    <property type="entry name" value="BENZIL REDUCTASE"/>
    <property type="match status" value="1"/>
</dbReference>
<dbReference type="EMBL" id="WBUI01000003">
    <property type="protein sequence ID" value="KAB2934275.1"/>
    <property type="molecule type" value="Genomic_DNA"/>
</dbReference>
<evidence type="ECO:0000256" key="1">
    <source>
        <dbReference type="ARBA" id="ARBA00006484"/>
    </source>
</evidence>
<organism evidence="3 4">
    <name type="scientific">Leptonema illini</name>
    <dbReference type="NCBI Taxonomy" id="183"/>
    <lineage>
        <taxon>Bacteria</taxon>
        <taxon>Pseudomonadati</taxon>
        <taxon>Spirochaetota</taxon>
        <taxon>Spirochaetia</taxon>
        <taxon>Leptospirales</taxon>
        <taxon>Leptospiraceae</taxon>
        <taxon>Leptonema</taxon>
    </lineage>
</organism>
<dbReference type="NCBIfam" id="NF005489">
    <property type="entry name" value="PRK07102.1"/>
    <property type="match status" value="1"/>
</dbReference>
<dbReference type="Pfam" id="PF00106">
    <property type="entry name" value="adh_short"/>
    <property type="match status" value="1"/>
</dbReference>
<evidence type="ECO:0000313" key="4">
    <source>
        <dbReference type="Proteomes" id="UP000460298"/>
    </source>
</evidence>
<reference evidence="3 4" key="1">
    <citation type="submission" date="2019-10" db="EMBL/GenBank/DDBJ databases">
        <title>Extracellular Electron Transfer in a Candidatus Methanoperedens spp. Enrichment Culture.</title>
        <authorList>
            <person name="Berger S."/>
            <person name="Rangel Shaw D."/>
            <person name="Berben T."/>
            <person name="In 'T Zandt M."/>
            <person name="Frank J."/>
            <person name="Reimann J."/>
            <person name="Jetten M.S.M."/>
            <person name="Welte C.U."/>
        </authorList>
    </citation>
    <scope>NUCLEOTIDE SEQUENCE [LARGE SCALE GENOMIC DNA]</scope>
    <source>
        <strain evidence="3">SB12</strain>
    </source>
</reference>
<evidence type="ECO:0000256" key="2">
    <source>
        <dbReference type="ARBA" id="ARBA00023002"/>
    </source>
</evidence>
<name>A0A833H3Q9_9LEPT</name>
<protein>
    <submittedName>
        <fullName evidence="3">SDR family oxidoreductase</fullName>
    </submittedName>
</protein>
<dbReference type="Proteomes" id="UP000460298">
    <property type="component" value="Unassembled WGS sequence"/>
</dbReference>
<keyword evidence="2" id="KW-0560">Oxidoreductase</keyword>
<dbReference type="GO" id="GO:0050664">
    <property type="term" value="F:oxidoreductase activity, acting on NAD(P)H, oxygen as acceptor"/>
    <property type="evidence" value="ECO:0007669"/>
    <property type="project" value="TreeGrafter"/>
</dbReference>
<dbReference type="PANTHER" id="PTHR43008:SF4">
    <property type="entry name" value="CHAIN DEHYDROGENASE, PUTATIVE (AFU_ORTHOLOGUE AFUA_4G08710)-RELATED"/>
    <property type="match status" value="1"/>
</dbReference>
<accession>A0A833H3Q9</accession>
<sequence>MKEPLFKKALIIGAGSDMARAFAELLAREKTDLVLAVRRPKEIEADAANLRIRYGVAVDCIALDITSEKSRSSCFPSLKGVTLVATFAGYLGEQNKGQEETEEALRIIESNYTGQALILEKAAAYLLKQEGRRAIVGVSSVAGDRGRQSNYLYGSAKAGFTAYLSGLRNRLFQSGIQVLTVKPGFVRTAMTAGMPLPAPITARPEQTAKDIFRALYKKKDVIYTLWMWRYIMLIIRSIPEFVFKRLKL</sequence>
<proteinExistence type="inferred from homology"/>
<comment type="similarity">
    <text evidence="1">Belongs to the short-chain dehydrogenases/reductases (SDR) family.</text>
</comment>
<evidence type="ECO:0000313" key="3">
    <source>
        <dbReference type="EMBL" id="KAB2934275.1"/>
    </source>
</evidence>
<dbReference type="PRINTS" id="PR00081">
    <property type="entry name" value="GDHRDH"/>
</dbReference>